<dbReference type="Proteomes" id="UP000095349">
    <property type="component" value="Chromosome"/>
</dbReference>
<feature type="chain" id="PRO_5009107085" evidence="5">
    <location>
        <begin position="42"/>
        <end position="203"/>
    </location>
</feature>
<sequence length="203" mass="19855">MTASRPKPPPAARTRGHLPRRTALRALFTAAVAALTGGALARVAATPHDAPGGAPGGARAGGGADPGPVPHTSGSGPHASAGGPHGTAAGPGADGDPARVVGAFAETYRGRRIEGRPVAASAGGFEVLVDGRPLHLMRCADGGYLSLVNHYEAYPTALAATRAAVDELGGAVLAAHGLAHGSAVRSAHGAAVQLEGGRRGVHA</sequence>
<evidence type="ECO:0000313" key="6">
    <source>
        <dbReference type="EMBL" id="AOT60188.1"/>
    </source>
</evidence>
<name>A0A1D8G416_9ACTN</name>
<evidence type="ECO:0000256" key="2">
    <source>
        <dbReference type="ARBA" id="ARBA00022729"/>
    </source>
</evidence>
<keyword evidence="2 5" id="KW-0732">Signal</keyword>
<dbReference type="GeneID" id="33065582"/>
<dbReference type="InterPro" id="IPR023199">
    <property type="entry name" value="GriE/MELC1_sf"/>
</dbReference>
<feature type="compositionally biased region" description="Pro residues" evidence="4">
    <location>
        <begin position="1"/>
        <end position="11"/>
    </location>
</feature>
<dbReference type="AlphaFoldDB" id="A0A1D8G416"/>
<proteinExistence type="inferred from homology"/>
<dbReference type="PATRIC" id="fig|285473.5.peg.3190"/>
<dbReference type="Gene3D" id="3.30.1880.10">
    <property type="entry name" value="protein ne1242 domain like"/>
    <property type="match status" value="1"/>
</dbReference>
<dbReference type="KEGG" id="srn:A4G23_03055"/>
<protein>
    <submittedName>
        <fullName evidence="6">Tyrosinase co-factor MelC1</fullName>
    </submittedName>
</protein>
<keyword evidence="7" id="KW-1185">Reference proteome</keyword>
<evidence type="ECO:0000256" key="1">
    <source>
        <dbReference type="ARBA" id="ARBA00009871"/>
    </source>
</evidence>
<dbReference type="InterPro" id="IPR010928">
    <property type="entry name" value="MelC1"/>
</dbReference>
<dbReference type="OrthoDB" id="3405860at2"/>
<dbReference type="STRING" id="285473.A4G23_03055"/>
<evidence type="ECO:0000256" key="4">
    <source>
        <dbReference type="SAM" id="MobiDB-lite"/>
    </source>
</evidence>
<feature type="compositionally biased region" description="Low complexity" evidence="4">
    <location>
        <begin position="70"/>
        <end position="95"/>
    </location>
</feature>
<comment type="similarity">
    <text evidence="1">Belongs to the melC1 family.</text>
</comment>
<dbReference type="RefSeq" id="WP_069977422.1">
    <property type="nucleotide sequence ID" value="NZ_CP017316.1"/>
</dbReference>
<dbReference type="EMBL" id="CP017316">
    <property type="protein sequence ID" value="AOT60188.1"/>
    <property type="molecule type" value="Genomic_DNA"/>
</dbReference>
<feature type="region of interest" description="Disordered" evidence="4">
    <location>
        <begin position="1"/>
        <end position="20"/>
    </location>
</feature>
<feature type="signal peptide" evidence="5">
    <location>
        <begin position="1"/>
        <end position="41"/>
    </location>
</feature>
<organism evidence="6 7">
    <name type="scientific">Streptomyces rubrolavendulae</name>
    <dbReference type="NCBI Taxonomy" id="285473"/>
    <lineage>
        <taxon>Bacteria</taxon>
        <taxon>Bacillati</taxon>
        <taxon>Actinomycetota</taxon>
        <taxon>Actinomycetes</taxon>
        <taxon>Kitasatosporales</taxon>
        <taxon>Streptomycetaceae</taxon>
        <taxon>Streptomyces</taxon>
    </lineage>
</organism>
<evidence type="ECO:0000256" key="5">
    <source>
        <dbReference type="SAM" id="SignalP"/>
    </source>
</evidence>
<keyword evidence="3" id="KW-0186">Copper</keyword>
<evidence type="ECO:0000256" key="3">
    <source>
        <dbReference type="ARBA" id="ARBA00023008"/>
    </source>
</evidence>
<feature type="region of interest" description="Disordered" evidence="4">
    <location>
        <begin position="46"/>
        <end position="98"/>
    </location>
</feature>
<dbReference type="InterPro" id="IPR006311">
    <property type="entry name" value="TAT_signal"/>
</dbReference>
<feature type="compositionally biased region" description="Gly residues" evidence="4">
    <location>
        <begin position="53"/>
        <end position="65"/>
    </location>
</feature>
<gene>
    <name evidence="6" type="ORF">A4G23_03055</name>
</gene>
<dbReference type="GO" id="GO:0005507">
    <property type="term" value="F:copper ion binding"/>
    <property type="evidence" value="ECO:0007669"/>
    <property type="project" value="InterPro"/>
</dbReference>
<dbReference type="PROSITE" id="PS51318">
    <property type="entry name" value="TAT"/>
    <property type="match status" value="1"/>
</dbReference>
<dbReference type="GO" id="GO:0042438">
    <property type="term" value="P:melanin biosynthetic process"/>
    <property type="evidence" value="ECO:0007669"/>
    <property type="project" value="InterPro"/>
</dbReference>
<evidence type="ECO:0000313" key="7">
    <source>
        <dbReference type="Proteomes" id="UP000095349"/>
    </source>
</evidence>
<accession>A0A1D8G416</accession>
<dbReference type="Pfam" id="PF06236">
    <property type="entry name" value="MelC1"/>
    <property type="match status" value="1"/>
</dbReference>
<reference evidence="6 7" key="1">
    <citation type="submission" date="2016-09" db="EMBL/GenBank/DDBJ databases">
        <title>Streptomyces rubrolavendulae MJM4426 Genome sequencing and assembly.</title>
        <authorList>
            <person name="Kim J.-G."/>
        </authorList>
    </citation>
    <scope>NUCLEOTIDE SEQUENCE [LARGE SCALE GENOMIC DNA]</scope>
    <source>
        <strain evidence="6 7">MJM4426</strain>
    </source>
</reference>